<dbReference type="Proteomes" id="UP000199245">
    <property type="component" value="Unassembled WGS sequence"/>
</dbReference>
<sequence>MHLLGPAAVATSDVCDNRPGSRLSAAICAFKSSSQRLRPAPANTSIRGDNGRLVSSEWSSIVSTLPEDDTSNGPFKTPLKNPKGLGATLTIERLKGGIKRGTEMLLIFLNEDVIVRLVGPMLLEKYDEWVVRRARYMTLKTIAPGRRPSTLLM</sequence>
<proteinExistence type="predicted"/>
<dbReference type="AlphaFoldDB" id="A0A1G6U7P5"/>
<organism evidence="1 2">
    <name type="scientific">Bradyrhizobium brasilense</name>
    <dbReference type="NCBI Taxonomy" id="1419277"/>
    <lineage>
        <taxon>Bacteria</taxon>
        <taxon>Pseudomonadati</taxon>
        <taxon>Pseudomonadota</taxon>
        <taxon>Alphaproteobacteria</taxon>
        <taxon>Hyphomicrobiales</taxon>
        <taxon>Nitrobacteraceae</taxon>
        <taxon>Bradyrhizobium</taxon>
    </lineage>
</organism>
<evidence type="ECO:0000313" key="2">
    <source>
        <dbReference type="Proteomes" id="UP000199245"/>
    </source>
</evidence>
<dbReference type="EMBL" id="FMZW01000010">
    <property type="protein sequence ID" value="SDD36585.1"/>
    <property type="molecule type" value="Genomic_DNA"/>
</dbReference>
<evidence type="ECO:0000313" key="1">
    <source>
        <dbReference type="EMBL" id="SDD36585.1"/>
    </source>
</evidence>
<protein>
    <submittedName>
        <fullName evidence="1">Transposase, Mutator family</fullName>
    </submittedName>
</protein>
<accession>A0A1G6U7P5</accession>
<name>A0A1G6U7P5_9BRAD</name>
<reference evidence="1 2" key="1">
    <citation type="submission" date="2016-10" db="EMBL/GenBank/DDBJ databases">
        <authorList>
            <person name="de Groot N.N."/>
        </authorList>
    </citation>
    <scope>NUCLEOTIDE SEQUENCE [LARGE SCALE GENOMIC DNA]</scope>
    <source>
        <strain evidence="1 2">R5</strain>
    </source>
</reference>
<gene>
    <name evidence="1" type="ORF">SAMN05216337_1010130</name>
</gene>